<reference evidence="7" key="2">
    <citation type="submission" date="2008-08" db="EMBL/GenBank/DDBJ databases">
        <authorList>
            <person name="Martin-Cuadrado A.-B."/>
            <person name="Rodriguez-Valera F."/>
            <person name="Moreira D."/>
            <person name="Alba J.-C."/>
            <person name="Ivars-Martinez E."/>
            <person name="Henn M.R."/>
            <person name="Talla E."/>
            <person name="Lopez-Garcia P."/>
        </authorList>
    </citation>
    <scope>NUCLEOTIDE SEQUENCE</scope>
</reference>
<dbReference type="InterPro" id="IPR029753">
    <property type="entry name" value="D-isomer_DH_CS"/>
</dbReference>
<reference evidence="7" key="1">
    <citation type="journal article" date="2008" name="ISME J.">
        <title>Hindsight in the relative abundance, metabolic potential and genome dynamics of uncultivated marine archaea from comparative metagenomic analyses of bathypelagic plankton of different oceanic regions.</title>
        <authorList>
            <person name="Martin-Cuadrado A.B."/>
            <person name="Rodriguez-Valera F."/>
            <person name="Moreira D."/>
            <person name="Alba J.C."/>
            <person name="Ivars-Martinez E."/>
            <person name="Henn M.R."/>
            <person name="Talla E."/>
            <person name="Lopez-Garcia P."/>
        </authorList>
    </citation>
    <scope>NUCLEOTIDE SEQUENCE</scope>
</reference>
<dbReference type="PANTHER" id="PTHR10996">
    <property type="entry name" value="2-HYDROXYACID DEHYDROGENASE-RELATED"/>
    <property type="match status" value="1"/>
</dbReference>
<dbReference type="CDD" id="cd05301">
    <property type="entry name" value="GDH"/>
    <property type="match status" value="1"/>
</dbReference>
<evidence type="ECO:0000256" key="3">
    <source>
        <dbReference type="ARBA" id="ARBA00023027"/>
    </source>
</evidence>
<dbReference type="PROSITE" id="PS00671">
    <property type="entry name" value="D_2_HYDROXYACID_DH_3"/>
    <property type="match status" value="1"/>
</dbReference>
<proteinExistence type="inferred from homology"/>
<evidence type="ECO:0000256" key="4">
    <source>
        <dbReference type="RuleBase" id="RU003719"/>
    </source>
</evidence>
<keyword evidence="3" id="KW-0520">NAD</keyword>
<dbReference type="Pfam" id="PF00389">
    <property type="entry name" value="2-Hacid_dh"/>
    <property type="match status" value="1"/>
</dbReference>
<dbReference type="GO" id="GO:0005829">
    <property type="term" value="C:cytosol"/>
    <property type="evidence" value="ECO:0007669"/>
    <property type="project" value="TreeGrafter"/>
</dbReference>
<dbReference type="GO" id="GO:0030267">
    <property type="term" value="F:glyoxylate reductase (NADPH) activity"/>
    <property type="evidence" value="ECO:0007669"/>
    <property type="project" value="TreeGrafter"/>
</dbReference>
<evidence type="ECO:0000313" key="7">
    <source>
        <dbReference type="EMBL" id="ACF09773.1"/>
    </source>
</evidence>
<dbReference type="GO" id="GO:0047964">
    <property type="term" value="F:glyoxylate reductase (NADH) activity"/>
    <property type="evidence" value="ECO:0007669"/>
    <property type="project" value="UniProtKB-EC"/>
</dbReference>
<protein>
    <submittedName>
        <fullName evidence="7">Glyoxylate reductase</fullName>
        <ecNumber evidence="7">1.1.1.26</ecNumber>
    </submittedName>
</protein>
<dbReference type="InterPro" id="IPR006140">
    <property type="entry name" value="D-isomer_DH_NAD-bd"/>
</dbReference>
<dbReference type="PANTHER" id="PTHR10996:SF283">
    <property type="entry name" value="GLYOXYLATE_HYDROXYPYRUVATE REDUCTASE B"/>
    <property type="match status" value="1"/>
</dbReference>
<organism evidence="7">
    <name type="scientific">uncultured marine crenarchaeote KM3-153-F8</name>
    <dbReference type="NCBI Taxonomy" id="526665"/>
    <lineage>
        <taxon>Archaea</taxon>
        <taxon>Nitrososphaerota</taxon>
        <taxon>Nitrososphaeria</taxon>
        <taxon>Nitrosopumilales</taxon>
        <taxon>environmental samples</taxon>
    </lineage>
</organism>
<feature type="domain" description="D-isomer specific 2-hydroxyacid dehydrogenase NAD-binding" evidence="6">
    <location>
        <begin position="114"/>
        <end position="294"/>
    </location>
</feature>
<sequence>MANQLSKKKVLITRKFPGPILDILQNHFDIVLHDSEFPLPRKQLFEYSHDIDGIICSHSDNIDYDFIASCNNLKVISTFSVGYDHIDVKTATKQGIYVTNTPDVLTDATADLTLALLLNLTRRINESQKIMENKEWLNAGAPNFLLGTELNNKTLGIIGFGRIGMAVSKRAQSFGMNIVYNNRTRFDVAKELKYNIAYKNLDELLKTSDVISVHVNLNKSTLNFLNYEKLSLLKRDSYLINTSRGQVIDEKSLIKILSENKISGAALDVFENEPIHFDHELFNFKNVILTPHIGSATVTARSKMGEICALDVFSVLSSKTPSYLVNQNVEKIRPLV</sequence>
<dbReference type="GO" id="GO:0051287">
    <property type="term" value="F:NAD binding"/>
    <property type="evidence" value="ECO:0007669"/>
    <property type="project" value="InterPro"/>
</dbReference>
<dbReference type="FunFam" id="3.40.50.720:FF:000203">
    <property type="entry name" value="D-3-phosphoglycerate dehydrogenase (SerA)"/>
    <property type="match status" value="1"/>
</dbReference>
<evidence type="ECO:0000256" key="1">
    <source>
        <dbReference type="ARBA" id="ARBA00005854"/>
    </source>
</evidence>
<feature type="domain" description="D-isomer specific 2-hydroxyacid dehydrogenase catalytic" evidence="5">
    <location>
        <begin position="10"/>
        <end position="326"/>
    </location>
</feature>
<evidence type="ECO:0000256" key="2">
    <source>
        <dbReference type="ARBA" id="ARBA00023002"/>
    </source>
</evidence>
<dbReference type="SUPFAM" id="SSF51735">
    <property type="entry name" value="NAD(P)-binding Rossmann-fold domains"/>
    <property type="match status" value="1"/>
</dbReference>
<dbReference type="GO" id="GO:0016618">
    <property type="term" value="F:hydroxypyruvate reductase [NAD(P)H] activity"/>
    <property type="evidence" value="ECO:0007669"/>
    <property type="project" value="TreeGrafter"/>
</dbReference>
<dbReference type="InterPro" id="IPR050223">
    <property type="entry name" value="D-isomer_2-hydroxyacid_DH"/>
</dbReference>
<accession>B3V649</accession>
<evidence type="ECO:0000259" key="5">
    <source>
        <dbReference type="Pfam" id="PF00389"/>
    </source>
</evidence>
<dbReference type="EMBL" id="EU686631">
    <property type="protein sequence ID" value="ACF09773.1"/>
    <property type="molecule type" value="Genomic_DNA"/>
</dbReference>
<dbReference type="Pfam" id="PF02826">
    <property type="entry name" value="2-Hacid_dh_C"/>
    <property type="match status" value="1"/>
</dbReference>
<dbReference type="InterPro" id="IPR006139">
    <property type="entry name" value="D-isomer_2_OHA_DH_cat_dom"/>
</dbReference>
<dbReference type="Gene3D" id="3.40.50.720">
    <property type="entry name" value="NAD(P)-binding Rossmann-like Domain"/>
    <property type="match status" value="2"/>
</dbReference>
<dbReference type="InterPro" id="IPR036291">
    <property type="entry name" value="NAD(P)-bd_dom_sf"/>
</dbReference>
<comment type="similarity">
    <text evidence="1 4">Belongs to the D-isomer specific 2-hydroxyacid dehydrogenase family.</text>
</comment>
<dbReference type="AlphaFoldDB" id="B3V649"/>
<dbReference type="EC" id="1.1.1.26" evidence="7"/>
<keyword evidence="2 4" id="KW-0560">Oxidoreductase</keyword>
<dbReference type="SUPFAM" id="SSF52283">
    <property type="entry name" value="Formate/glycerate dehydrogenase catalytic domain-like"/>
    <property type="match status" value="1"/>
</dbReference>
<evidence type="ECO:0000259" key="6">
    <source>
        <dbReference type="Pfam" id="PF02826"/>
    </source>
</evidence>
<name>B3V649_9ARCH</name>